<protein>
    <recommendedName>
        <fullName evidence="3">Abi-like protein</fullName>
    </recommendedName>
</protein>
<dbReference type="Proteomes" id="UP000317715">
    <property type="component" value="Unassembled WGS sequence"/>
</dbReference>
<organism evidence="1 2">
    <name type="scientific">Paenarthrobacter aurescens</name>
    <name type="common">Arthrobacter aurescens</name>
    <dbReference type="NCBI Taxonomy" id="43663"/>
    <lineage>
        <taxon>Bacteria</taxon>
        <taxon>Bacillati</taxon>
        <taxon>Actinomycetota</taxon>
        <taxon>Actinomycetes</taxon>
        <taxon>Micrococcales</taxon>
        <taxon>Micrococcaceae</taxon>
        <taxon>Paenarthrobacter</taxon>
    </lineage>
</organism>
<dbReference type="GeneID" id="97299419"/>
<keyword evidence="2" id="KW-1185">Reference proteome</keyword>
<name>A0A4Y3NGW9_PAEAU</name>
<proteinExistence type="predicted"/>
<comment type="caution">
    <text evidence="1">The sequence shown here is derived from an EMBL/GenBank/DDBJ whole genome shotgun (WGS) entry which is preliminary data.</text>
</comment>
<gene>
    <name evidence="1" type="ORF">AAU01_38350</name>
</gene>
<evidence type="ECO:0000313" key="2">
    <source>
        <dbReference type="Proteomes" id="UP000317715"/>
    </source>
</evidence>
<dbReference type="EMBL" id="BJMD01000034">
    <property type="protein sequence ID" value="GEB21080.1"/>
    <property type="molecule type" value="Genomic_DNA"/>
</dbReference>
<accession>A0A4Y3NGW9</accession>
<evidence type="ECO:0008006" key="3">
    <source>
        <dbReference type="Google" id="ProtNLM"/>
    </source>
</evidence>
<dbReference type="OrthoDB" id="3418622at2"/>
<sequence>MSNSQLWSNGAHNRALDEAVTPIRMGTYLAAAGQDVSLARKLYVWDRDISAAVLADVAIIEVALRNSMAKQLHSAYGFDWYKQDIGLDGPSRSKLAEAWGRLPQGRKTPGHLVAGLMFGFWKGLLEPGGYVGKEPQRFHVSHDQLWINGLSKSFRGARAIAAADKVKFTRSWTHGIVAVVHAARNRAAHHEPFVSGFPLPGQSTRLTVQDGHAACLKLAAMLDRDLADWLKTTTNVSQLIANRPK</sequence>
<evidence type="ECO:0000313" key="1">
    <source>
        <dbReference type="EMBL" id="GEB21080.1"/>
    </source>
</evidence>
<reference evidence="1 2" key="1">
    <citation type="submission" date="2019-06" db="EMBL/GenBank/DDBJ databases">
        <title>Whole genome shotgun sequence of Paenarthrobacter aurescens NBRC 12136.</title>
        <authorList>
            <person name="Hosoyama A."/>
            <person name="Uohara A."/>
            <person name="Ohji S."/>
            <person name="Ichikawa N."/>
        </authorList>
    </citation>
    <scope>NUCLEOTIDE SEQUENCE [LARGE SCALE GENOMIC DNA]</scope>
    <source>
        <strain evidence="1 2">NBRC 12136</strain>
    </source>
</reference>
<dbReference type="RefSeq" id="WP_141286401.1">
    <property type="nucleotide sequence ID" value="NZ_BJMD01000034.1"/>
</dbReference>
<dbReference type="AlphaFoldDB" id="A0A4Y3NGW9"/>